<dbReference type="GO" id="GO:0006605">
    <property type="term" value="P:protein targeting"/>
    <property type="evidence" value="ECO:0007669"/>
    <property type="project" value="UniProtKB-UniRule"/>
</dbReference>
<protein>
    <recommendedName>
        <fullName evidence="12">Protein-export membrane protein SecF</fullName>
    </recommendedName>
</protein>
<organism evidence="14 15">
    <name type="scientific">Tepidanaerobacter acetatoxydans (strain DSM 21804 / JCM 16047 / Re1)</name>
    <dbReference type="NCBI Taxonomy" id="1209989"/>
    <lineage>
        <taxon>Bacteria</taxon>
        <taxon>Bacillati</taxon>
        <taxon>Bacillota</taxon>
        <taxon>Clostridia</taxon>
        <taxon>Thermosediminibacterales</taxon>
        <taxon>Tepidanaerobacteraceae</taxon>
        <taxon>Tepidanaerobacter</taxon>
    </lineage>
</organism>
<evidence type="ECO:0000256" key="12">
    <source>
        <dbReference type="HAMAP-Rule" id="MF_01464"/>
    </source>
</evidence>
<comment type="similarity">
    <text evidence="12">Belongs to the SecD/SecF family. SecF subfamily.</text>
</comment>
<keyword evidence="5 12" id="KW-0653">Protein transport</keyword>
<feature type="domain" description="Protein export membrane protein SecD/SecF C-terminal" evidence="13">
    <location>
        <begin position="101"/>
        <end position="284"/>
    </location>
</feature>
<evidence type="ECO:0000256" key="3">
    <source>
        <dbReference type="ARBA" id="ARBA00022475"/>
    </source>
</evidence>
<dbReference type="EMBL" id="HF563609">
    <property type="protein sequence ID" value="CDI40638.1"/>
    <property type="molecule type" value="Genomic_DNA"/>
</dbReference>
<dbReference type="NCBIfam" id="TIGR00916">
    <property type="entry name" value="2A0604s01"/>
    <property type="match status" value="1"/>
</dbReference>
<dbReference type="SUPFAM" id="SSF82866">
    <property type="entry name" value="Multidrug efflux transporter AcrB transmembrane domain"/>
    <property type="match status" value="1"/>
</dbReference>
<evidence type="ECO:0000313" key="15">
    <source>
        <dbReference type="Proteomes" id="UP000010802"/>
    </source>
</evidence>
<dbReference type="Gene3D" id="1.20.1640.10">
    <property type="entry name" value="Multidrug efflux transporter AcrB transmembrane domain"/>
    <property type="match status" value="1"/>
</dbReference>
<gene>
    <name evidence="12 14" type="primary">secF</name>
    <name evidence="14" type="ordered locus">TEPIRE1_1292</name>
</gene>
<evidence type="ECO:0000256" key="1">
    <source>
        <dbReference type="ARBA" id="ARBA00004651"/>
    </source>
</evidence>
<name>U4Q8L4_TEPAE</name>
<keyword evidence="6 12" id="KW-1133">Transmembrane helix</keyword>
<dbReference type="FunFam" id="1.20.1640.10:FF:000024">
    <property type="entry name" value="Multifunctional fusion protein"/>
    <property type="match status" value="1"/>
</dbReference>
<comment type="subcellular location">
    <subcellularLocation>
        <location evidence="1 12">Cell membrane</location>
        <topology evidence="1 12">Multi-pass membrane protein</topology>
    </subcellularLocation>
</comment>
<dbReference type="HAMAP" id="MF_01464_B">
    <property type="entry name" value="SecF_B"/>
    <property type="match status" value="1"/>
</dbReference>
<dbReference type="GO" id="GO:0005886">
    <property type="term" value="C:plasma membrane"/>
    <property type="evidence" value="ECO:0007669"/>
    <property type="project" value="UniProtKB-SubCell"/>
</dbReference>
<feature type="transmembrane region" description="Helical" evidence="12">
    <location>
        <begin position="130"/>
        <end position="147"/>
    </location>
</feature>
<dbReference type="GO" id="GO:0015450">
    <property type="term" value="F:protein-transporting ATPase activity"/>
    <property type="evidence" value="ECO:0007669"/>
    <property type="project" value="InterPro"/>
</dbReference>
<feature type="transmembrane region" description="Helical" evidence="12">
    <location>
        <begin position="257"/>
        <end position="283"/>
    </location>
</feature>
<dbReference type="PANTHER" id="PTHR30081">
    <property type="entry name" value="PROTEIN-EXPORT MEMBRANE PROTEIN SEC"/>
    <property type="match status" value="1"/>
</dbReference>
<sequence length="292" mass="32686">MEKVKVYKIIEKKHIWFGISLTIIALGLVFMAMHGFNWGIDFTGGNMLHFDIQQTYELSEARNTLEKLDIDFEAKKAGDKGQELIIKTVNLSKEMQDEILDALKQKWPDTKLVRAETIDAVIGKELQKQAVIALIIANIGMLIYITFRFEFNSALAAVLALLHDVMIVLSFYAIFYIPVDSTIIAVILTIVGYSINDTIVIFDRVRENLKNMRKVSFEEVANLSISQTVTRSVNTSLTTLLTITALFLFGGETIKDFTLALIVGIGAGTYSSIFIASPLWSMFRGKLKTAKA</sequence>
<keyword evidence="15" id="KW-1185">Reference proteome</keyword>
<dbReference type="NCBIfam" id="TIGR00966">
    <property type="entry name" value="transloc_SecF"/>
    <property type="match status" value="1"/>
</dbReference>
<evidence type="ECO:0000256" key="6">
    <source>
        <dbReference type="ARBA" id="ARBA00022989"/>
    </source>
</evidence>
<evidence type="ECO:0000259" key="13">
    <source>
        <dbReference type="Pfam" id="PF02355"/>
    </source>
</evidence>
<keyword evidence="2 12" id="KW-0813">Transport</keyword>
<dbReference type="Proteomes" id="UP000010802">
    <property type="component" value="Chromosome"/>
</dbReference>
<evidence type="ECO:0000256" key="11">
    <source>
        <dbReference type="ARBA" id="ARBA00061053"/>
    </source>
</evidence>
<proteinExistence type="inferred from homology"/>
<dbReference type="PANTHER" id="PTHR30081:SF8">
    <property type="entry name" value="PROTEIN TRANSLOCASE SUBUNIT SECF"/>
    <property type="match status" value="1"/>
</dbReference>
<dbReference type="Pfam" id="PF07549">
    <property type="entry name" value="Sec_GG"/>
    <property type="match status" value="1"/>
</dbReference>
<evidence type="ECO:0000256" key="9">
    <source>
        <dbReference type="ARBA" id="ARBA00059018"/>
    </source>
</evidence>
<dbReference type="InterPro" id="IPR022645">
    <property type="entry name" value="SecD/SecF_bac"/>
</dbReference>
<keyword evidence="7 12" id="KW-0811">Translocation</keyword>
<evidence type="ECO:0000256" key="4">
    <source>
        <dbReference type="ARBA" id="ARBA00022692"/>
    </source>
</evidence>
<evidence type="ECO:0000313" key="14">
    <source>
        <dbReference type="EMBL" id="CDI40638.1"/>
    </source>
</evidence>
<dbReference type="PRINTS" id="PR01755">
    <property type="entry name" value="SECFTRNLCASE"/>
</dbReference>
<comment type="function">
    <text evidence="9 12">Part of the Sec protein translocase complex. Interacts with the SecYEG preprotein conducting channel. SecDF uses the proton motive force (PMF) to complete protein translocation after the ATP-dependent function of SecA.</text>
</comment>
<dbReference type="GO" id="GO:0065002">
    <property type="term" value="P:intracellular protein transmembrane transport"/>
    <property type="evidence" value="ECO:0007669"/>
    <property type="project" value="UniProtKB-UniRule"/>
</dbReference>
<reference evidence="15" key="1">
    <citation type="journal article" date="2013" name="Genome Announc.">
        <title>First genome sequence of a syntrophic acetate-oxidizing bacterium, Tepidanaerobacter acetatoxydans strain Re1.</title>
        <authorList>
            <person name="Manzoor S."/>
            <person name="Bongcam-Rudloff E."/>
            <person name="Schnurer A."/>
            <person name="Muller B."/>
        </authorList>
    </citation>
    <scope>NUCLEOTIDE SEQUENCE [LARGE SCALE GENOMIC DNA]</scope>
    <source>
        <strain evidence="15">Re1</strain>
    </source>
</reference>
<keyword evidence="8 12" id="KW-0472">Membrane</keyword>
<dbReference type="STRING" id="1209989.TepRe1_1183"/>
<dbReference type="InterPro" id="IPR022813">
    <property type="entry name" value="SecD/SecF_arch_bac"/>
</dbReference>
<keyword evidence="3 12" id="KW-1003">Cell membrane</keyword>
<evidence type="ECO:0000256" key="5">
    <source>
        <dbReference type="ARBA" id="ARBA00022927"/>
    </source>
</evidence>
<dbReference type="AlphaFoldDB" id="U4Q8L4"/>
<accession>U4Q8L4</accession>
<feature type="transmembrane region" description="Helical" evidence="12">
    <location>
        <begin position="15"/>
        <end position="36"/>
    </location>
</feature>
<dbReference type="InterPro" id="IPR048634">
    <property type="entry name" value="SecD_SecF_C"/>
</dbReference>
<keyword evidence="4 12" id="KW-0812">Transmembrane</keyword>
<dbReference type="HOGENOM" id="CLU_050012_0_0_9"/>
<dbReference type="KEGG" id="tae:TepiRe1_1292"/>
<evidence type="ECO:0000256" key="7">
    <source>
        <dbReference type="ARBA" id="ARBA00023010"/>
    </source>
</evidence>
<dbReference type="InterPro" id="IPR055344">
    <property type="entry name" value="SecD_SecF_C_bact"/>
</dbReference>
<evidence type="ECO:0000256" key="10">
    <source>
        <dbReference type="ARBA" id="ARBA00060856"/>
    </source>
</evidence>
<feature type="transmembrane region" description="Helical" evidence="12">
    <location>
        <begin position="183"/>
        <end position="202"/>
    </location>
</feature>
<dbReference type="GO" id="GO:0043952">
    <property type="term" value="P:protein transport by the Sec complex"/>
    <property type="evidence" value="ECO:0007669"/>
    <property type="project" value="UniProtKB-UniRule"/>
</dbReference>
<comment type="similarity">
    <text evidence="11">In the N-terminal section; belongs to the SecD/SecF family. SecD subfamily.</text>
</comment>
<dbReference type="InterPro" id="IPR005665">
    <property type="entry name" value="SecF_bac"/>
</dbReference>
<evidence type="ECO:0000256" key="2">
    <source>
        <dbReference type="ARBA" id="ARBA00022448"/>
    </source>
</evidence>
<comment type="subunit">
    <text evidence="12">Forms a complex with SecD. Part of the essential Sec protein translocation apparatus which comprises SecA, SecYEG and auxiliary proteins SecDF. Other proteins may also be involved.</text>
</comment>
<evidence type="ECO:0000256" key="8">
    <source>
        <dbReference type="ARBA" id="ARBA00023136"/>
    </source>
</evidence>
<dbReference type="InterPro" id="IPR022646">
    <property type="entry name" value="SecD/SecF_CS"/>
</dbReference>
<feature type="transmembrane region" description="Helical" evidence="12">
    <location>
        <begin position="154"/>
        <end position="177"/>
    </location>
</feature>
<comment type="similarity">
    <text evidence="10">In the C-terminal section; belongs to the SecD/SecF family. SecF subfamily.</text>
</comment>
<dbReference type="eggNOG" id="COG0341">
    <property type="taxonomic scope" value="Bacteria"/>
</dbReference>
<dbReference type="Pfam" id="PF02355">
    <property type="entry name" value="SecD_SecF_C"/>
    <property type="match status" value="1"/>
</dbReference>
<feature type="transmembrane region" description="Helical" evidence="12">
    <location>
        <begin position="233"/>
        <end position="251"/>
    </location>
</feature>